<reference evidence="2 3" key="1">
    <citation type="submission" date="2014-04" db="EMBL/GenBank/DDBJ databases">
        <authorList>
            <consortium name="DOE Joint Genome Institute"/>
            <person name="Kuo A."/>
            <person name="Ruytinx J."/>
            <person name="Rineau F."/>
            <person name="Colpaert J."/>
            <person name="Kohler A."/>
            <person name="Nagy L.G."/>
            <person name="Floudas D."/>
            <person name="Copeland A."/>
            <person name="Barry K.W."/>
            <person name="Cichocki N."/>
            <person name="Veneault-Fourrey C."/>
            <person name="LaButti K."/>
            <person name="Lindquist E.A."/>
            <person name="Lipzen A."/>
            <person name="Lundell T."/>
            <person name="Morin E."/>
            <person name="Murat C."/>
            <person name="Sun H."/>
            <person name="Tunlid A."/>
            <person name="Henrissat B."/>
            <person name="Grigoriev I.V."/>
            <person name="Hibbett D.S."/>
            <person name="Martin F."/>
            <person name="Nordberg H.P."/>
            <person name="Cantor M.N."/>
            <person name="Hua S.X."/>
        </authorList>
    </citation>
    <scope>NUCLEOTIDE SEQUENCE [LARGE SCALE GENOMIC DNA]</scope>
    <source>
        <strain evidence="2 3">UH-Slu-Lm8-n1</strain>
    </source>
</reference>
<accession>A0A0D0BRI7</accession>
<dbReference type="InParanoid" id="A0A0D0BRI7"/>
<gene>
    <name evidence="2" type="ORF">CY34DRAFT_500933</name>
</gene>
<dbReference type="AlphaFoldDB" id="A0A0D0BRI7"/>
<proteinExistence type="predicted"/>
<dbReference type="HOGENOM" id="CLU_2428535_0_0_1"/>
<organism evidence="2 3">
    <name type="scientific">Suillus luteus UH-Slu-Lm8-n1</name>
    <dbReference type="NCBI Taxonomy" id="930992"/>
    <lineage>
        <taxon>Eukaryota</taxon>
        <taxon>Fungi</taxon>
        <taxon>Dikarya</taxon>
        <taxon>Basidiomycota</taxon>
        <taxon>Agaricomycotina</taxon>
        <taxon>Agaricomycetes</taxon>
        <taxon>Agaricomycetidae</taxon>
        <taxon>Boletales</taxon>
        <taxon>Suillineae</taxon>
        <taxon>Suillaceae</taxon>
        <taxon>Suillus</taxon>
    </lineage>
</organism>
<reference evidence="3" key="2">
    <citation type="submission" date="2015-01" db="EMBL/GenBank/DDBJ databases">
        <title>Evolutionary Origins and Diversification of the Mycorrhizal Mutualists.</title>
        <authorList>
            <consortium name="DOE Joint Genome Institute"/>
            <consortium name="Mycorrhizal Genomics Consortium"/>
            <person name="Kohler A."/>
            <person name="Kuo A."/>
            <person name="Nagy L.G."/>
            <person name="Floudas D."/>
            <person name="Copeland A."/>
            <person name="Barry K.W."/>
            <person name="Cichocki N."/>
            <person name="Veneault-Fourrey C."/>
            <person name="LaButti K."/>
            <person name="Lindquist E.A."/>
            <person name="Lipzen A."/>
            <person name="Lundell T."/>
            <person name="Morin E."/>
            <person name="Murat C."/>
            <person name="Riley R."/>
            <person name="Ohm R."/>
            <person name="Sun H."/>
            <person name="Tunlid A."/>
            <person name="Henrissat B."/>
            <person name="Grigoriev I.V."/>
            <person name="Hibbett D.S."/>
            <person name="Martin F."/>
        </authorList>
    </citation>
    <scope>NUCLEOTIDE SEQUENCE [LARGE SCALE GENOMIC DNA]</scope>
    <source>
        <strain evidence="3">UH-Slu-Lm8-n1</strain>
    </source>
</reference>
<keyword evidence="3" id="KW-1185">Reference proteome</keyword>
<dbReference type="EMBL" id="KN835169">
    <property type="protein sequence ID" value="KIK45658.1"/>
    <property type="molecule type" value="Genomic_DNA"/>
</dbReference>
<protein>
    <submittedName>
        <fullName evidence="2">Uncharacterized protein</fullName>
    </submittedName>
</protein>
<evidence type="ECO:0000256" key="1">
    <source>
        <dbReference type="SAM" id="Phobius"/>
    </source>
</evidence>
<name>A0A0D0BRI7_9AGAM</name>
<keyword evidence="1" id="KW-1133">Transmembrane helix</keyword>
<keyword evidence="1" id="KW-0472">Membrane</keyword>
<dbReference type="Proteomes" id="UP000054485">
    <property type="component" value="Unassembled WGS sequence"/>
</dbReference>
<keyword evidence="1" id="KW-0812">Transmembrane</keyword>
<evidence type="ECO:0000313" key="3">
    <source>
        <dbReference type="Proteomes" id="UP000054485"/>
    </source>
</evidence>
<evidence type="ECO:0000313" key="2">
    <source>
        <dbReference type="EMBL" id="KIK45658.1"/>
    </source>
</evidence>
<feature type="transmembrane region" description="Helical" evidence="1">
    <location>
        <begin position="29"/>
        <end position="53"/>
    </location>
</feature>
<sequence length="91" mass="10866">MHSAIDLSNAIEVLFSHFYSIVRPFEDHFLIFIAPLFPTSLINILARLCYFAISNFRATTYQIIEYVYHHLQFDFDSCFLWIRYQLHTNSP</sequence>